<reference evidence="2" key="1">
    <citation type="submission" date="2021-01" db="EMBL/GenBank/DDBJ databases">
        <authorList>
            <consortium name="Genoscope - CEA"/>
            <person name="William W."/>
        </authorList>
    </citation>
    <scope>NUCLEOTIDE SEQUENCE</scope>
</reference>
<evidence type="ECO:0000313" key="3">
    <source>
        <dbReference type="EMBL" id="KAH0878160.1"/>
    </source>
</evidence>
<evidence type="ECO:0000313" key="2">
    <source>
        <dbReference type="EMBL" id="CAF1927545.1"/>
    </source>
</evidence>
<dbReference type="Proteomes" id="UP000824890">
    <property type="component" value="Unassembled WGS sequence"/>
</dbReference>
<proteinExistence type="inferred from homology"/>
<accession>A0A816L0H2</accession>
<dbReference type="Gramene" id="CDY04642">
    <property type="protein sequence ID" value="CDY04642"/>
    <property type="gene ID" value="GSBRNA2T00119231001"/>
</dbReference>
<dbReference type="Gene3D" id="1.20.1260.60">
    <property type="entry name" value="Vacuolar protein sorting-associated protein Ist1"/>
    <property type="match status" value="1"/>
</dbReference>
<dbReference type="InterPro" id="IPR005061">
    <property type="entry name" value="Ist1"/>
</dbReference>
<dbReference type="EMBL" id="HG994369">
    <property type="protein sequence ID" value="CAF1927545.1"/>
    <property type="molecule type" value="Genomic_DNA"/>
</dbReference>
<dbReference type="Proteomes" id="UP001295469">
    <property type="component" value="Chromosome C05"/>
</dbReference>
<evidence type="ECO:0000256" key="1">
    <source>
        <dbReference type="ARBA" id="ARBA00005536"/>
    </source>
</evidence>
<dbReference type="OMA" id="PQGDEKM"/>
<reference evidence="3 4" key="2">
    <citation type="submission" date="2021-05" db="EMBL/GenBank/DDBJ databases">
        <title>Genome Assembly of Synthetic Allotetraploid Brassica napus Reveals Homoeologous Exchanges between Subgenomes.</title>
        <authorList>
            <person name="Davis J.T."/>
        </authorList>
    </citation>
    <scope>NUCLEOTIDE SEQUENCE [LARGE SCALE GENOMIC DNA]</scope>
    <source>
        <strain evidence="4">cv. Da-Ae</strain>
        <tissue evidence="3">Seedling</tissue>
    </source>
</reference>
<keyword evidence="4" id="KW-1185">Reference proteome</keyword>
<sequence>MFLSPLKKDTQIKQLRRELAQLLESGHTQTALIRVEHVVREEKTVAAYELVGIYCELIIVRLGVIDSHKTWPNDLKEAVASVLYASKMLSDVAELADVVKYFSAKYDKYFVSAAVGLQSDFGVSRLLVDKLSVKAPDGPTKNKILKEIAT</sequence>
<evidence type="ECO:0000313" key="4">
    <source>
        <dbReference type="Proteomes" id="UP000824890"/>
    </source>
</evidence>
<organism evidence="2">
    <name type="scientific">Brassica napus</name>
    <name type="common">Rape</name>
    <dbReference type="NCBI Taxonomy" id="3708"/>
    <lineage>
        <taxon>Eukaryota</taxon>
        <taxon>Viridiplantae</taxon>
        <taxon>Streptophyta</taxon>
        <taxon>Embryophyta</taxon>
        <taxon>Tracheophyta</taxon>
        <taxon>Spermatophyta</taxon>
        <taxon>Magnoliopsida</taxon>
        <taxon>eudicotyledons</taxon>
        <taxon>Gunneridae</taxon>
        <taxon>Pentapetalae</taxon>
        <taxon>rosids</taxon>
        <taxon>malvids</taxon>
        <taxon>Brassicales</taxon>
        <taxon>Brassicaceae</taxon>
        <taxon>Brassiceae</taxon>
        <taxon>Brassica</taxon>
    </lineage>
</organism>
<dbReference type="FunFam" id="1.20.1260.60:FF:000002">
    <property type="entry name" value="Vacuolar protein sorting-associated protein IST1"/>
    <property type="match status" value="1"/>
</dbReference>
<gene>
    <name evidence="2" type="ORF">DARMORV10_C05P20490.1</name>
    <name evidence="3" type="ORF">HID58_065554</name>
</gene>
<dbReference type="InterPro" id="IPR042277">
    <property type="entry name" value="IST1-like"/>
</dbReference>
<dbReference type="AlphaFoldDB" id="A0A816L0H2"/>
<dbReference type="GO" id="GO:0015031">
    <property type="term" value="P:protein transport"/>
    <property type="evidence" value="ECO:0007669"/>
    <property type="project" value="InterPro"/>
</dbReference>
<dbReference type="PANTHER" id="PTHR12161:SF69">
    <property type="entry name" value="REGULATOR OF VPS4 ACTIVITY IN THE MVB PATHWAY PROTEIN"/>
    <property type="match status" value="1"/>
</dbReference>
<name>A0A816L0H2_BRANA</name>
<dbReference type="PANTHER" id="PTHR12161">
    <property type="entry name" value="IST1 FAMILY MEMBER"/>
    <property type="match status" value="1"/>
</dbReference>
<dbReference type="Pfam" id="PF03398">
    <property type="entry name" value="Ist1"/>
    <property type="match status" value="1"/>
</dbReference>
<protein>
    <submittedName>
        <fullName evidence="2">(rape) hypothetical protein</fullName>
    </submittedName>
</protein>
<comment type="similarity">
    <text evidence="1">Belongs to the IST1 family.</text>
</comment>
<dbReference type="EMBL" id="JAGKQM010000015">
    <property type="protein sequence ID" value="KAH0878160.1"/>
    <property type="molecule type" value="Genomic_DNA"/>
</dbReference>